<dbReference type="SMART" id="SM00388">
    <property type="entry name" value="HisKA"/>
    <property type="match status" value="1"/>
</dbReference>
<dbReference type="PANTHER" id="PTHR42878">
    <property type="entry name" value="TWO-COMPONENT HISTIDINE KINASE"/>
    <property type="match status" value="1"/>
</dbReference>
<dbReference type="GO" id="GO:0016020">
    <property type="term" value="C:membrane"/>
    <property type="evidence" value="ECO:0007669"/>
    <property type="project" value="UniProtKB-SubCell"/>
</dbReference>
<sequence length="483" mass="55789">MKLSTQILLAFTLIILLSVADSYTNYRLSQKVRLNSQFLSKSEAVIRNSNKTHRAILEMQSAVRGYFLTNDTTFLGEYYNGIIQVPEYLKEQKSLIGINNTQRSILDSISELHNSWLEYTTELIKNRNDNPVVYQNLLDNKLKKHVGKNINDAITRKFKRFDKIEYKTRKHHSEMLLESLKKTRTYSLIFLLLTIFVGIVSTGYIVIMITNRINSMVRVADTISKGKFTIVKDYRNDELSALASSLNIMSRRLEKNIQDLENKNAELNKFAYVVSHDLKAPLRGIYNVISWIEEDLSGELSPALKNYLNIIPKRTQRMEALINGLLDYARINRKTTPELVDTNAMVDEISQSIVPRKFKLEMINLPEIFTERLKLEQVFSNLISNAVKYSKAENPRIQIKCEKIMNVYEFSVKDNGIGIDPEYHQKIFEIFQTLREKNEMESTGIGLAIVKKIIDEQGETINVQSKLGEGAEFTFTWRNNKTV</sequence>
<evidence type="ECO:0000259" key="10">
    <source>
        <dbReference type="PROSITE" id="PS50885"/>
    </source>
</evidence>
<feature type="coiled-coil region" evidence="7">
    <location>
        <begin position="243"/>
        <end position="270"/>
    </location>
</feature>
<evidence type="ECO:0000256" key="3">
    <source>
        <dbReference type="ARBA" id="ARBA00012438"/>
    </source>
</evidence>
<dbReference type="EC" id="2.7.13.3" evidence="3"/>
<comment type="subcellular location">
    <subcellularLocation>
        <location evidence="2">Membrane</location>
    </subcellularLocation>
</comment>
<dbReference type="Pfam" id="PF00512">
    <property type="entry name" value="HisKA"/>
    <property type="match status" value="1"/>
</dbReference>
<gene>
    <name evidence="11" type="ORF">SAMN05443663_109143</name>
</gene>
<evidence type="ECO:0000256" key="6">
    <source>
        <dbReference type="ARBA" id="ARBA00022777"/>
    </source>
</evidence>
<keyword evidence="4" id="KW-0597">Phosphoprotein</keyword>
<evidence type="ECO:0000313" key="11">
    <source>
        <dbReference type="EMBL" id="SHH65945.1"/>
    </source>
</evidence>
<keyword evidence="8" id="KW-0812">Transmembrane</keyword>
<dbReference type="AlphaFoldDB" id="A0A1M5USN2"/>
<proteinExistence type="predicted"/>
<dbReference type="InterPro" id="IPR036097">
    <property type="entry name" value="HisK_dim/P_sf"/>
</dbReference>
<dbReference type="PROSITE" id="PS50885">
    <property type="entry name" value="HAMP"/>
    <property type="match status" value="1"/>
</dbReference>
<dbReference type="SUPFAM" id="SSF158472">
    <property type="entry name" value="HAMP domain-like"/>
    <property type="match status" value="1"/>
</dbReference>
<dbReference type="Pfam" id="PF05227">
    <property type="entry name" value="CHASE3"/>
    <property type="match status" value="1"/>
</dbReference>
<feature type="domain" description="HAMP" evidence="10">
    <location>
        <begin position="207"/>
        <end position="258"/>
    </location>
</feature>
<feature type="domain" description="Histidine kinase" evidence="9">
    <location>
        <begin position="273"/>
        <end position="481"/>
    </location>
</feature>
<dbReference type="PROSITE" id="PS50109">
    <property type="entry name" value="HIS_KIN"/>
    <property type="match status" value="1"/>
</dbReference>
<keyword evidence="8" id="KW-1133">Transmembrane helix</keyword>
<evidence type="ECO:0000256" key="5">
    <source>
        <dbReference type="ARBA" id="ARBA00022679"/>
    </source>
</evidence>
<evidence type="ECO:0000313" key="12">
    <source>
        <dbReference type="Proteomes" id="UP000184071"/>
    </source>
</evidence>
<dbReference type="Pfam" id="PF02518">
    <property type="entry name" value="HATPase_c"/>
    <property type="match status" value="1"/>
</dbReference>
<dbReference type="FunFam" id="3.30.565.10:FF:000006">
    <property type="entry name" value="Sensor histidine kinase WalK"/>
    <property type="match status" value="1"/>
</dbReference>
<dbReference type="OrthoDB" id="9811889at2"/>
<dbReference type="InterPro" id="IPR050351">
    <property type="entry name" value="BphY/WalK/GraS-like"/>
</dbReference>
<evidence type="ECO:0000259" key="9">
    <source>
        <dbReference type="PROSITE" id="PS50109"/>
    </source>
</evidence>
<dbReference type="InterPro" id="IPR007891">
    <property type="entry name" value="CHASE3"/>
</dbReference>
<dbReference type="STRING" id="370979.SAMN05443663_109143"/>
<dbReference type="GO" id="GO:0000155">
    <property type="term" value="F:phosphorelay sensor kinase activity"/>
    <property type="evidence" value="ECO:0007669"/>
    <property type="project" value="InterPro"/>
</dbReference>
<dbReference type="Pfam" id="PF00672">
    <property type="entry name" value="HAMP"/>
    <property type="match status" value="1"/>
</dbReference>
<comment type="catalytic activity">
    <reaction evidence="1">
        <text>ATP + protein L-histidine = ADP + protein N-phospho-L-histidine.</text>
        <dbReference type="EC" id="2.7.13.3"/>
    </reaction>
</comment>
<evidence type="ECO:0000256" key="1">
    <source>
        <dbReference type="ARBA" id="ARBA00000085"/>
    </source>
</evidence>
<dbReference type="CDD" id="cd00082">
    <property type="entry name" value="HisKA"/>
    <property type="match status" value="1"/>
</dbReference>
<organism evidence="11 12">
    <name type="scientific">Flavobacterium defluvii</name>
    <dbReference type="NCBI Taxonomy" id="370979"/>
    <lineage>
        <taxon>Bacteria</taxon>
        <taxon>Pseudomonadati</taxon>
        <taxon>Bacteroidota</taxon>
        <taxon>Flavobacteriia</taxon>
        <taxon>Flavobacteriales</taxon>
        <taxon>Flavobacteriaceae</taxon>
        <taxon>Flavobacterium</taxon>
    </lineage>
</organism>
<evidence type="ECO:0000256" key="4">
    <source>
        <dbReference type="ARBA" id="ARBA00022553"/>
    </source>
</evidence>
<dbReference type="InterPro" id="IPR003661">
    <property type="entry name" value="HisK_dim/P_dom"/>
</dbReference>
<keyword evidence="7" id="KW-0175">Coiled coil</keyword>
<dbReference type="Gene3D" id="1.10.287.130">
    <property type="match status" value="1"/>
</dbReference>
<dbReference type="SUPFAM" id="SSF55874">
    <property type="entry name" value="ATPase domain of HSP90 chaperone/DNA topoisomerase II/histidine kinase"/>
    <property type="match status" value="1"/>
</dbReference>
<dbReference type="InterPro" id="IPR005467">
    <property type="entry name" value="His_kinase_dom"/>
</dbReference>
<keyword evidence="8" id="KW-0472">Membrane</keyword>
<dbReference type="PRINTS" id="PR00344">
    <property type="entry name" value="BCTRLSENSOR"/>
</dbReference>
<dbReference type="Proteomes" id="UP000184071">
    <property type="component" value="Unassembled WGS sequence"/>
</dbReference>
<keyword evidence="6" id="KW-0418">Kinase</keyword>
<dbReference type="CDD" id="cd06225">
    <property type="entry name" value="HAMP"/>
    <property type="match status" value="1"/>
</dbReference>
<evidence type="ECO:0000256" key="8">
    <source>
        <dbReference type="SAM" id="Phobius"/>
    </source>
</evidence>
<dbReference type="SMART" id="SM00304">
    <property type="entry name" value="HAMP"/>
    <property type="match status" value="1"/>
</dbReference>
<dbReference type="RefSeq" id="WP_073417587.1">
    <property type="nucleotide sequence ID" value="NZ_FQWC01000009.1"/>
</dbReference>
<feature type="transmembrane region" description="Helical" evidence="8">
    <location>
        <begin position="186"/>
        <end position="209"/>
    </location>
</feature>
<reference evidence="12" key="1">
    <citation type="submission" date="2016-11" db="EMBL/GenBank/DDBJ databases">
        <authorList>
            <person name="Varghese N."/>
            <person name="Submissions S."/>
        </authorList>
    </citation>
    <scope>NUCLEOTIDE SEQUENCE [LARGE SCALE GENOMIC DNA]</scope>
    <source>
        <strain evidence="12">DSM 17963</strain>
    </source>
</reference>
<dbReference type="GO" id="GO:0000156">
    <property type="term" value="F:phosphorelay response regulator activity"/>
    <property type="evidence" value="ECO:0007669"/>
    <property type="project" value="TreeGrafter"/>
</dbReference>
<dbReference type="SUPFAM" id="SSF47384">
    <property type="entry name" value="Homodimeric domain of signal transducing histidine kinase"/>
    <property type="match status" value="1"/>
</dbReference>
<dbReference type="Gene3D" id="3.30.565.10">
    <property type="entry name" value="Histidine kinase-like ATPase, C-terminal domain"/>
    <property type="match status" value="1"/>
</dbReference>
<dbReference type="InterPro" id="IPR003660">
    <property type="entry name" value="HAMP_dom"/>
</dbReference>
<dbReference type="GO" id="GO:0030295">
    <property type="term" value="F:protein kinase activator activity"/>
    <property type="evidence" value="ECO:0007669"/>
    <property type="project" value="TreeGrafter"/>
</dbReference>
<dbReference type="Gene3D" id="6.10.340.10">
    <property type="match status" value="1"/>
</dbReference>
<dbReference type="PANTHER" id="PTHR42878:SF15">
    <property type="entry name" value="BACTERIOPHYTOCHROME"/>
    <property type="match status" value="1"/>
</dbReference>
<accession>A0A1M5USN2</accession>
<dbReference type="SMART" id="SM00387">
    <property type="entry name" value="HATPase_c"/>
    <property type="match status" value="1"/>
</dbReference>
<dbReference type="InterPro" id="IPR004358">
    <property type="entry name" value="Sig_transdc_His_kin-like_C"/>
</dbReference>
<evidence type="ECO:0000256" key="7">
    <source>
        <dbReference type="SAM" id="Coils"/>
    </source>
</evidence>
<protein>
    <recommendedName>
        <fullName evidence="3">histidine kinase</fullName>
        <ecNumber evidence="3">2.7.13.3</ecNumber>
    </recommendedName>
</protein>
<name>A0A1M5USN2_9FLAO</name>
<keyword evidence="5" id="KW-0808">Transferase</keyword>
<dbReference type="InterPro" id="IPR003594">
    <property type="entry name" value="HATPase_dom"/>
</dbReference>
<dbReference type="InterPro" id="IPR036890">
    <property type="entry name" value="HATPase_C_sf"/>
</dbReference>
<dbReference type="GO" id="GO:0007234">
    <property type="term" value="P:osmosensory signaling via phosphorelay pathway"/>
    <property type="evidence" value="ECO:0007669"/>
    <property type="project" value="TreeGrafter"/>
</dbReference>
<keyword evidence="12" id="KW-1185">Reference proteome</keyword>
<dbReference type="EMBL" id="FQWC01000009">
    <property type="protein sequence ID" value="SHH65945.1"/>
    <property type="molecule type" value="Genomic_DNA"/>
</dbReference>
<evidence type="ECO:0000256" key="2">
    <source>
        <dbReference type="ARBA" id="ARBA00004370"/>
    </source>
</evidence>